<dbReference type="Proteomes" id="UP000028701">
    <property type="component" value="Unassembled WGS sequence"/>
</dbReference>
<dbReference type="eggNOG" id="COG2329">
    <property type="taxonomic scope" value="Bacteria"/>
</dbReference>
<dbReference type="Gene3D" id="3.30.70.100">
    <property type="match status" value="1"/>
</dbReference>
<dbReference type="SUPFAM" id="SSF54909">
    <property type="entry name" value="Dimeric alpha+beta barrel"/>
    <property type="match status" value="1"/>
</dbReference>
<dbReference type="InterPro" id="IPR011008">
    <property type="entry name" value="Dimeric_a/b-barrel"/>
</dbReference>
<dbReference type="AlphaFoldDB" id="A0A081CQF9"/>
<sequence length="117" mass="13352">MFIAMNRFRVVPGFEEAFETIWRERKRHLAEMPGYVEFHMLKGAKADDHTLYASHTVWATKDDFTAWTKSEQFRAAHANAGNNRGKVEYLSGPHFEGFDVIIHEGQNGEDLPVAAQA</sequence>
<dbReference type="Pfam" id="PF03992">
    <property type="entry name" value="ABM"/>
    <property type="match status" value="1"/>
</dbReference>
<dbReference type="RefSeq" id="WP_045228509.1">
    <property type="nucleotide sequence ID" value="NZ_BBJU01000003.1"/>
</dbReference>
<accession>A0A081CQF9</accession>
<gene>
    <name evidence="2" type="ORF">RRU01S_03_00730</name>
</gene>
<evidence type="ECO:0000313" key="3">
    <source>
        <dbReference type="Proteomes" id="UP000028701"/>
    </source>
</evidence>
<dbReference type="EMBL" id="BBJU01000003">
    <property type="protein sequence ID" value="GAK68905.1"/>
    <property type="molecule type" value="Genomic_DNA"/>
</dbReference>
<dbReference type="PANTHER" id="PTHR34474:SF2">
    <property type="entry name" value="SIGNAL TRANSDUCTION PROTEIN TRAP"/>
    <property type="match status" value="1"/>
</dbReference>
<comment type="caution">
    <text evidence="2">The sequence shown here is derived from an EMBL/GenBank/DDBJ whole genome shotgun (WGS) entry which is preliminary data.</text>
</comment>
<evidence type="ECO:0000313" key="2">
    <source>
        <dbReference type="EMBL" id="GAK68905.1"/>
    </source>
</evidence>
<proteinExistence type="predicted"/>
<dbReference type="PROSITE" id="PS51725">
    <property type="entry name" value="ABM"/>
    <property type="match status" value="1"/>
</dbReference>
<dbReference type="OrthoDB" id="9798115at2"/>
<name>A0A081CQF9_9HYPH</name>
<dbReference type="InterPro" id="IPR007138">
    <property type="entry name" value="ABM_dom"/>
</dbReference>
<dbReference type="PANTHER" id="PTHR34474">
    <property type="entry name" value="SIGNAL TRANSDUCTION PROTEIN TRAP"/>
    <property type="match status" value="1"/>
</dbReference>
<organism evidence="2 3">
    <name type="scientific">Agrobacterium rubi TR3 = NBRC 13261</name>
    <dbReference type="NCBI Taxonomy" id="1368415"/>
    <lineage>
        <taxon>Bacteria</taxon>
        <taxon>Pseudomonadati</taxon>
        <taxon>Pseudomonadota</taxon>
        <taxon>Alphaproteobacteria</taxon>
        <taxon>Hyphomicrobiales</taxon>
        <taxon>Rhizobiaceae</taxon>
        <taxon>Rhizobium/Agrobacterium group</taxon>
        <taxon>Agrobacterium</taxon>
    </lineage>
</organism>
<evidence type="ECO:0000259" key="1">
    <source>
        <dbReference type="PROSITE" id="PS51725"/>
    </source>
</evidence>
<feature type="domain" description="ABM" evidence="1">
    <location>
        <begin position="2"/>
        <end position="95"/>
    </location>
</feature>
<dbReference type="InterPro" id="IPR050404">
    <property type="entry name" value="Heme-degrading_MO"/>
</dbReference>
<protein>
    <recommendedName>
        <fullName evidence="1">ABM domain-containing protein</fullName>
    </recommendedName>
</protein>
<reference evidence="2 3" key="1">
    <citation type="submission" date="2014-08" db="EMBL/GenBank/DDBJ databases">
        <title>Whole genome shotgun sequence of Rhizobium rubi NBRC 13261.</title>
        <authorList>
            <person name="Katano-Makiyama Y."/>
            <person name="Hosoyama A."/>
            <person name="Hashimoto M."/>
            <person name="Hosoyama Y."/>
            <person name="Noguchi M."/>
            <person name="Tsuchikane K."/>
            <person name="Uohara A."/>
            <person name="Ohji S."/>
            <person name="Ichikawa N."/>
            <person name="Kimura A."/>
            <person name="Yamazoe A."/>
            <person name="Fujita N."/>
        </authorList>
    </citation>
    <scope>NUCLEOTIDE SEQUENCE [LARGE SCALE GENOMIC DNA]</scope>
    <source>
        <strain evidence="2 3">NBRC 13261</strain>
    </source>
</reference>